<dbReference type="RefSeq" id="WP_324669513.1">
    <property type="nucleotide sequence ID" value="NZ_CP141614.1"/>
</dbReference>
<keyword evidence="3" id="KW-1185">Reference proteome</keyword>
<evidence type="ECO:0000313" key="2">
    <source>
        <dbReference type="EMBL" id="WRP15123.1"/>
    </source>
</evidence>
<organism evidence="2 3">
    <name type="scientific">Geochorda subterranea</name>
    <dbReference type="NCBI Taxonomy" id="3109564"/>
    <lineage>
        <taxon>Bacteria</taxon>
        <taxon>Bacillati</taxon>
        <taxon>Bacillota</taxon>
        <taxon>Limnochordia</taxon>
        <taxon>Limnochordales</taxon>
        <taxon>Geochordaceae</taxon>
        <taxon>Geochorda</taxon>
    </lineage>
</organism>
<feature type="domain" description="Neutral/alkaline non-lysosomal ceramidase N-terminal" evidence="1">
    <location>
        <begin position="9"/>
        <end position="222"/>
    </location>
</feature>
<evidence type="ECO:0000313" key="3">
    <source>
        <dbReference type="Proteomes" id="UP001333102"/>
    </source>
</evidence>
<sequence length="454" mass="47711">MSEYARPAYRVGVARLAITPPPGTLLVGYAARTGAAADVHDDLFAHAIVVDDGTRTAAIVCADLLSVHPDVVGPARGIVAQRTGLDPSCVMIAATHTHSGPPAAVTPVMDERERAYVAWLPFQVAGAVELAMRRRSPARLAVARGIVRAGVNRRQVLPDGRVVIGEDPAGPVDPYLTLIRIEREDGAPAALVVHYGCHPVCLGPDNLSVSADYPGSLRATVESVIGVPCIFWQGTGGDVNPRGRSNPGWHLVDSVARALATEIGRLWHGPGWAELSGPVGAARRTLVLPVVTAPEPTEASLRELKPFVASGSLAALREMLDRRLPWSAQLAPPVRPGEPVGALMEVQCVRIGGLAVVGLAAEPFAEIGLAIREAVEDRSGPHPGRCVVVGYANGCVGYLPSRRAHQMGGYEVDEAYLVYRLPGPLAAGVGEEVVSEAVQLARKLLANGVRSPQG</sequence>
<evidence type="ECO:0000259" key="1">
    <source>
        <dbReference type="Pfam" id="PF04734"/>
    </source>
</evidence>
<protein>
    <submittedName>
        <fullName evidence="2">Neutral/alkaline non-lysosomal ceramidase N-terminal domain-containing protein</fullName>
    </submittedName>
</protein>
<proteinExistence type="predicted"/>
<gene>
    <name evidence="2" type="ORF">VLY81_02830</name>
</gene>
<name>A0ABZ1BRC2_9FIRM</name>
<dbReference type="InterPro" id="IPR031329">
    <property type="entry name" value="NEUT/ALK_ceramidase_N"/>
</dbReference>
<dbReference type="Proteomes" id="UP001333102">
    <property type="component" value="Chromosome"/>
</dbReference>
<dbReference type="Pfam" id="PF04734">
    <property type="entry name" value="Ceramidase_alk"/>
    <property type="match status" value="1"/>
</dbReference>
<accession>A0ABZ1BRC2</accession>
<reference evidence="3" key="1">
    <citation type="submission" date="2023-12" db="EMBL/GenBank/DDBJ databases">
        <title>Novel isolates from deep terrestrial aquifers shed light on the physiology and ecology of the class Limnochordia.</title>
        <authorList>
            <person name="Karnachuk O.V."/>
            <person name="Lukina A.P."/>
            <person name="Avakyan M.R."/>
            <person name="Kadnikov V."/>
            <person name="Begmatov S."/>
            <person name="Beletsky A.V."/>
            <person name="Mardanov A.V."/>
            <person name="Ravin N.V."/>
        </authorList>
    </citation>
    <scope>NUCLEOTIDE SEQUENCE [LARGE SCALE GENOMIC DNA]</scope>
    <source>
        <strain evidence="3">LN</strain>
    </source>
</reference>
<dbReference type="EMBL" id="CP141614">
    <property type="protein sequence ID" value="WRP15123.1"/>
    <property type="molecule type" value="Genomic_DNA"/>
</dbReference>